<accession>A0ABV6T9S5</accession>
<gene>
    <name evidence="2" type="ORF">ACFH04_00185</name>
</gene>
<feature type="chain" id="PRO_5046084091" evidence="1">
    <location>
        <begin position="27"/>
        <end position="74"/>
    </location>
</feature>
<sequence>MRTTATGSLLLTALLLGGAAAQSAQAADYRYFGGHYKTYDSCRAAGSLSVGMGLFSRYECVDNGRDEFDLYYVN</sequence>
<feature type="signal peptide" evidence="1">
    <location>
        <begin position="1"/>
        <end position="26"/>
    </location>
</feature>
<keyword evidence="3" id="KW-1185">Reference proteome</keyword>
<evidence type="ECO:0000313" key="2">
    <source>
        <dbReference type="EMBL" id="MFC0842168.1"/>
    </source>
</evidence>
<keyword evidence="1" id="KW-0732">Signal</keyword>
<comment type="caution">
    <text evidence="2">The sequence shown here is derived from an EMBL/GenBank/DDBJ whole genome shotgun (WGS) entry which is preliminary data.</text>
</comment>
<proteinExistence type="predicted"/>
<dbReference type="EMBL" id="JBHMQV010000001">
    <property type="protein sequence ID" value="MFC0842168.1"/>
    <property type="molecule type" value="Genomic_DNA"/>
</dbReference>
<protein>
    <submittedName>
        <fullName evidence="2">Uncharacterized protein</fullName>
    </submittedName>
</protein>
<dbReference type="Proteomes" id="UP001589887">
    <property type="component" value="Unassembled WGS sequence"/>
</dbReference>
<organism evidence="2 3">
    <name type="scientific">Streptomyces noboritoensis</name>
    <dbReference type="NCBI Taxonomy" id="67337"/>
    <lineage>
        <taxon>Bacteria</taxon>
        <taxon>Bacillati</taxon>
        <taxon>Actinomycetota</taxon>
        <taxon>Actinomycetes</taxon>
        <taxon>Kitasatosporales</taxon>
        <taxon>Streptomycetaceae</taxon>
        <taxon>Streptomyces</taxon>
    </lineage>
</organism>
<evidence type="ECO:0000313" key="3">
    <source>
        <dbReference type="Proteomes" id="UP001589887"/>
    </source>
</evidence>
<dbReference type="RefSeq" id="WP_394316062.1">
    <property type="nucleotide sequence ID" value="NZ_JBHMQV010000001.1"/>
</dbReference>
<name>A0ABV6T9S5_9ACTN</name>
<evidence type="ECO:0000256" key="1">
    <source>
        <dbReference type="SAM" id="SignalP"/>
    </source>
</evidence>
<reference evidence="2 3" key="1">
    <citation type="submission" date="2024-09" db="EMBL/GenBank/DDBJ databases">
        <authorList>
            <person name="Sun Q."/>
            <person name="Mori K."/>
        </authorList>
    </citation>
    <scope>NUCLEOTIDE SEQUENCE [LARGE SCALE GENOMIC DNA]</scope>
    <source>
        <strain evidence="2 3">JCM 4557</strain>
    </source>
</reference>